<feature type="transmembrane region" description="Helical" evidence="1">
    <location>
        <begin position="259"/>
        <end position="278"/>
    </location>
</feature>
<feature type="transmembrane region" description="Helical" evidence="1">
    <location>
        <begin position="133"/>
        <end position="156"/>
    </location>
</feature>
<dbReference type="Pfam" id="PF10101">
    <property type="entry name" value="DUF2339"/>
    <property type="match status" value="1"/>
</dbReference>
<feature type="transmembrane region" description="Helical" evidence="1">
    <location>
        <begin position="476"/>
        <end position="497"/>
    </location>
</feature>
<feature type="transmembrane region" description="Helical" evidence="1">
    <location>
        <begin position="402"/>
        <end position="419"/>
    </location>
</feature>
<feature type="transmembrane region" description="Helical" evidence="1">
    <location>
        <begin position="704"/>
        <end position="721"/>
    </location>
</feature>
<feature type="transmembrane region" description="Helical" evidence="1">
    <location>
        <begin position="617"/>
        <end position="638"/>
    </location>
</feature>
<feature type="transmembrane region" description="Helical" evidence="1">
    <location>
        <begin position="585"/>
        <end position="605"/>
    </location>
</feature>
<feature type="transmembrane region" description="Helical" evidence="1">
    <location>
        <begin position="551"/>
        <end position="573"/>
    </location>
</feature>
<feature type="transmembrane region" description="Helical" evidence="1">
    <location>
        <begin position="431"/>
        <end position="455"/>
    </location>
</feature>
<dbReference type="AlphaFoldDB" id="A0A1M5SB59"/>
<feature type="transmembrane region" description="Helical" evidence="1">
    <location>
        <begin position="77"/>
        <end position="98"/>
    </location>
</feature>
<feature type="transmembrane region" description="Helical" evidence="1">
    <location>
        <begin position="235"/>
        <end position="253"/>
    </location>
</feature>
<dbReference type="OrthoDB" id="666059at2"/>
<name>A0A1M5SB59_9FLAO</name>
<keyword evidence="1" id="KW-0812">Transmembrane</keyword>
<keyword evidence="1" id="KW-1133">Transmembrane helix</keyword>
<feature type="transmembrane region" description="Helical" evidence="1">
    <location>
        <begin position="650"/>
        <end position="669"/>
    </location>
</feature>
<evidence type="ECO:0000313" key="3">
    <source>
        <dbReference type="Proteomes" id="UP000184109"/>
    </source>
</evidence>
<feature type="transmembrane region" description="Helical" evidence="1">
    <location>
        <begin position="354"/>
        <end position="369"/>
    </location>
</feature>
<dbReference type="InterPro" id="IPR019286">
    <property type="entry name" value="DUF2339_TM"/>
</dbReference>
<dbReference type="PANTHER" id="PTHR38434">
    <property type="entry name" value="BLL2549 PROTEIN"/>
    <property type="match status" value="1"/>
</dbReference>
<sequence length="733" mass="85240">MKNIDDLYKKLEVLEQKQLYFQKEIQVLKQEIRHFHKSVEETVPVHQTDIPVQKIKVNKKEKTPVSFNFEKLIGENIINKIGIIITIIGVSIGAKYSIEHDLISPTTRILLGYLVGCILLGLGYKLKTKYLNYAAVLTSGAYTILYFITLIAYSFYHLLPMWFAFLTMCSLTILTVFTALKLNKQVIAHIGLVGAYAVPLLLSSNSGNIKTLFVYIGIINIGISYIAIKRYWKPLCYNAFSVTWILFISWFFKDYEHEQHFGIAFGFLNVIYLTFYSISLSYKLIKKETFLASDVVLILCNTFLFFCLGYLVLKNYLPTKNLTGLFSIYIALLHGLVAMFLYKQSVKDNNLQQLIIGLCILFITLTFPIQFDGSWISIFWIGEAAILFWIGRTQQKGFYEKFSYPLIILSFYSLLMYWFKFYDASGAETKINLFLNPYFLSSVLFISCMSFMNLINLKHKNILNYESNLYRIFSRIIPSVLIISIYLAFYFEIATYWEQLHQKSMLKDEMMINRSILKFKVIWLINYSLIFMAILNYINYIKIKNNSLAKVAMTFSSLFTFIYLTFGLLNLSVLRDLYLNNVQHATTYFIGIRYISHLFMGLLFYTVYLNRKIFSNVFFDCFSHLVLLWILSSELINILDLFTNLPSYKLSLSILWALYSLGLICLGIWKQKQYIRIAAIVLFGAILVKLFLYDISHLGTISKTIVFISLGIILLVISFLYNKYKNIIDNKID</sequence>
<feature type="transmembrane region" description="Helical" evidence="1">
    <location>
        <begin position="212"/>
        <end position="228"/>
    </location>
</feature>
<keyword evidence="1" id="KW-0472">Membrane</keyword>
<feature type="transmembrane region" description="Helical" evidence="1">
    <location>
        <begin position="290"/>
        <end position="313"/>
    </location>
</feature>
<organism evidence="2 3">
    <name type="scientific">Wenyingzhuangia marina</name>
    <dbReference type="NCBI Taxonomy" id="1195760"/>
    <lineage>
        <taxon>Bacteria</taxon>
        <taxon>Pseudomonadati</taxon>
        <taxon>Bacteroidota</taxon>
        <taxon>Flavobacteriia</taxon>
        <taxon>Flavobacteriales</taxon>
        <taxon>Flavobacteriaceae</taxon>
        <taxon>Wenyingzhuangia</taxon>
    </lineage>
</organism>
<proteinExistence type="predicted"/>
<feature type="transmembrane region" description="Helical" evidence="1">
    <location>
        <begin position="674"/>
        <end position="692"/>
    </location>
</feature>
<feature type="transmembrane region" description="Helical" evidence="1">
    <location>
        <begin position="325"/>
        <end position="342"/>
    </location>
</feature>
<reference evidence="3" key="1">
    <citation type="submission" date="2016-11" db="EMBL/GenBank/DDBJ databases">
        <authorList>
            <person name="Varghese N."/>
            <person name="Submissions S."/>
        </authorList>
    </citation>
    <scope>NUCLEOTIDE SEQUENCE [LARGE SCALE GENOMIC DNA]</scope>
    <source>
        <strain evidence="3">DSM 100572</strain>
    </source>
</reference>
<dbReference type="EMBL" id="FQXQ01000001">
    <property type="protein sequence ID" value="SHH35680.1"/>
    <property type="molecule type" value="Genomic_DNA"/>
</dbReference>
<gene>
    <name evidence="2" type="ORF">SAMN05444281_0215</name>
</gene>
<dbReference type="PANTHER" id="PTHR38434:SF1">
    <property type="entry name" value="BLL2549 PROTEIN"/>
    <property type="match status" value="1"/>
</dbReference>
<feature type="transmembrane region" description="Helical" evidence="1">
    <location>
        <begin position="162"/>
        <end position="180"/>
    </location>
</feature>
<dbReference type="RefSeq" id="WP_073117830.1">
    <property type="nucleotide sequence ID" value="NZ_BMEN01000001.1"/>
</dbReference>
<evidence type="ECO:0000313" key="2">
    <source>
        <dbReference type="EMBL" id="SHH35680.1"/>
    </source>
</evidence>
<dbReference type="Proteomes" id="UP000184109">
    <property type="component" value="Unassembled WGS sequence"/>
</dbReference>
<feature type="transmembrane region" description="Helical" evidence="1">
    <location>
        <begin position="110"/>
        <end position="126"/>
    </location>
</feature>
<evidence type="ECO:0000256" key="1">
    <source>
        <dbReference type="SAM" id="Phobius"/>
    </source>
</evidence>
<feature type="transmembrane region" description="Helical" evidence="1">
    <location>
        <begin position="375"/>
        <end position="390"/>
    </location>
</feature>
<protein>
    <submittedName>
        <fullName evidence="2">Predicted membrane protein</fullName>
    </submittedName>
</protein>
<feature type="transmembrane region" description="Helical" evidence="1">
    <location>
        <begin position="187"/>
        <end position="206"/>
    </location>
</feature>
<keyword evidence="3" id="KW-1185">Reference proteome</keyword>
<accession>A0A1M5SB59</accession>
<feature type="transmembrane region" description="Helical" evidence="1">
    <location>
        <begin position="517"/>
        <end position="539"/>
    </location>
</feature>